<proteinExistence type="inferred from homology"/>
<dbReference type="GO" id="GO:0006627">
    <property type="term" value="P:protein processing involved in protein targeting to mitochondrion"/>
    <property type="evidence" value="ECO:0007669"/>
    <property type="project" value="TreeGrafter"/>
</dbReference>
<comment type="subcellular location">
    <subcellularLocation>
        <location evidence="1">Mitochondrion inner membrane</location>
    </subcellularLocation>
</comment>
<gene>
    <name evidence="9" type="ORF">GBAR_LOCUS18762</name>
</gene>
<dbReference type="InterPro" id="IPR000223">
    <property type="entry name" value="Pept_S26A_signal_pept_1"/>
</dbReference>
<keyword evidence="5" id="KW-0496">Mitochondrion</keyword>
<dbReference type="PANTHER" id="PTHR12383:SF16">
    <property type="entry name" value="MITOCHONDRIAL INNER MEMBRANE PROTEASE SUBUNIT 1"/>
    <property type="match status" value="1"/>
</dbReference>
<dbReference type="PANTHER" id="PTHR12383">
    <property type="entry name" value="PROTEASE FAMILY S26 MITOCHONDRIAL INNER MEMBRANE PROTEASE-RELATED"/>
    <property type="match status" value="1"/>
</dbReference>
<dbReference type="GO" id="GO:0042720">
    <property type="term" value="C:mitochondrial inner membrane peptidase complex"/>
    <property type="evidence" value="ECO:0007669"/>
    <property type="project" value="TreeGrafter"/>
</dbReference>
<evidence type="ECO:0000313" key="9">
    <source>
        <dbReference type="EMBL" id="CAI8033259.1"/>
    </source>
</evidence>
<dbReference type="CDD" id="cd06530">
    <property type="entry name" value="S26_SPase_I"/>
    <property type="match status" value="1"/>
</dbReference>
<evidence type="ECO:0000256" key="6">
    <source>
        <dbReference type="ARBA" id="ARBA00023136"/>
    </source>
</evidence>
<keyword evidence="6" id="KW-0472">Membrane</keyword>
<keyword evidence="10" id="KW-1185">Reference proteome</keyword>
<comment type="similarity">
    <text evidence="7">Belongs to the peptidase S26 family. IMP1 subfamily.</text>
</comment>
<accession>A0AA35SPK1</accession>
<dbReference type="Proteomes" id="UP001174909">
    <property type="component" value="Unassembled WGS sequence"/>
</dbReference>
<protein>
    <submittedName>
        <fullName evidence="9">Mitochondrial inner membrane protease subunit 1</fullName>
    </submittedName>
</protein>
<name>A0AA35SPK1_GEOBA</name>
<comment type="caution">
    <text evidence="9">The sequence shown here is derived from an EMBL/GenBank/DDBJ whole genome shotgun (WGS) entry which is preliminary data.</text>
</comment>
<reference evidence="9" key="1">
    <citation type="submission" date="2023-03" db="EMBL/GenBank/DDBJ databases">
        <authorList>
            <person name="Steffen K."/>
            <person name="Cardenas P."/>
        </authorList>
    </citation>
    <scope>NUCLEOTIDE SEQUENCE</scope>
</reference>
<dbReference type="InterPro" id="IPR036286">
    <property type="entry name" value="LexA/Signal_pep-like_sf"/>
</dbReference>
<evidence type="ECO:0000256" key="1">
    <source>
        <dbReference type="ARBA" id="ARBA00004273"/>
    </source>
</evidence>
<keyword evidence="3" id="KW-0999">Mitochondrion inner membrane</keyword>
<dbReference type="AlphaFoldDB" id="A0AA35SPK1"/>
<evidence type="ECO:0000256" key="5">
    <source>
        <dbReference type="ARBA" id="ARBA00023128"/>
    </source>
</evidence>
<evidence type="ECO:0000256" key="3">
    <source>
        <dbReference type="ARBA" id="ARBA00022792"/>
    </source>
</evidence>
<dbReference type="GO" id="GO:0004252">
    <property type="term" value="F:serine-type endopeptidase activity"/>
    <property type="evidence" value="ECO:0007669"/>
    <property type="project" value="InterPro"/>
</dbReference>
<comment type="subunit">
    <text evidence="2">Heterodimer of 2 subunits, IMMPL1 and IMMPL2.</text>
</comment>
<feature type="domain" description="Peptidase S26" evidence="8">
    <location>
        <begin position="36"/>
        <end position="71"/>
    </location>
</feature>
<dbReference type="Gene3D" id="2.10.109.10">
    <property type="entry name" value="Umud Fragment, subunit A"/>
    <property type="match status" value="1"/>
</dbReference>
<keyword evidence="9" id="KW-0645">Protease</keyword>
<keyword evidence="4" id="KW-0378">Hydrolase</keyword>
<dbReference type="InterPro" id="IPR052064">
    <property type="entry name" value="Mito_IMP1_subunit"/>
</dbReference>
<feature type="non-terminal residue" evidence="9">
    <location>
        <position position="1"/>
    </location>
</feature>
<sequence length="103" mass="11433">GDVVVALNPWRPDELICKRITAVEGEKIPAGCRDLHKTSVIPRGHVWLEGDNRLSSYDSRDHGSYPSSLGTGESLVQGLSVFRERADKMTEKSLIHQIICSVF</sequence>
<dbReference type="SUPFAM" id="SSF51306">
    <property type="entry name" value="LexA/Signal peptidase"/>
    <property type="match status" value="1"/>
</dbReference>
<dbReference type="GO" id="GO:0006465">
    <property type="term" value="P:signal peptide processing"/>
    <property type="evidence" value="ECO:0007669"/>
    <property type="project" value="InterPro"/>
</dbReference>
<evidence type="ECO:0000256" key="2">
    <source>
        <dbReference type="ARBA" id="ARBA00011805"/>
    </source>
</evidence>
<evidence type="ECO:0000256" key="7">
    <source>
        <dbReference type="ARBA" id="ARBA00038445"/>
    </source>
</evidence>
<dbReference type="PRINTS" id="PR00727">
    <property type="entry name" value="LEADERPTASE"/>
</dbReference>
<dbReference type="EMBL" id="CASHTH010002651">
    <property type="protein sequence ID" value="CAI8033259.1"/>
    <property type="molecule type" value="Genomic_DNA"/>
</dbReference>
<organism evidence="9 10">
    <name type="scientific">Geodia barretti</name>
    <name type="common">Barrett's horny sponge</name>
    <dbReference type="NCBI Taxonomy" id="519541"/>
    <lineage>
        <taxon>Eukaryota</taxon>
        <taxon>Metazoa</taxon>
        <taxon>Porifera</taxon>
        <taxon>Demospongiae</taxon>
        <taxon>Heteroscleromorpha</taxon>
        <taxon>Tetractinellida</taxon>
        <taxon>Astrophorina</taxon>
        <taxon>Geodiidae</taxon>
        <taxon>Geodia</taxon>
    </lineage>
</organism>
<dbReference type="InterPro" id="IPR019533">
    <property type="entry name" value="Peptidase_S26"/>
</dbReference>
<evidence type="ECO:0000256" key="4">
    <source>
        <dbReference type="ARBA" id="ARBA00022801"/>
    </source>
</evidence>
<dbReference type="Pfam" id="PF10502">
    <property type="entry name" value="Peptidase_S26"/>
    <property type="match status" value="1"/>
</dbReference>
<evidence type="ECO:0000259" key="8">
    <source>
        <dbReference type="Pfam" id="PF10502"/>
    </source>
</evidence>
<evidence type="ECO:0000313" key="10">
    <source>
        <dbReference type="Proteomes" id="UP001174909"/>
    </source>
</evidence>